<accession>A0A1M6WUX1</accession>
<protein>
    <submittedName>
        <fullName evidence="1">Uncharacterized protein</fullName>
    </submittedName>
</protein>
<dbReference type="OrthoDB" id="2875909at2"/>
<dbReference type="EMBL" id="FQZY01000121">
    <property type="protein sequence ID" value="SHK97444.1"/>
    <property type="molecule type" value="Genomic_DNA"/>
</dbReference>
<dbReference type="AlphaFoldDB" id="A0A1M6WUX1"/>
<organism evidence="1 2">
    <name type="scientific">Hespellia stercorisuis DSM 15480</name>
    <dbReference type="NCBI Taxonomy" id="1121950"/>
    <lineage>
        <taxon>Bacteria</taxon>
        <taxon>Bacillati</taxon>
        <taxon>Bacillota</taxon>
        <taxon>Clostridia</taxon>
        <taxon>Lachnospirales</taxon>
        <taxon>Lachnospiraceae</taxon>
        <taxon>Hespellia</taxon>
    </lineage>
</organism>
<dbReference type="RefSeq" id="WP_073113310.1">
    <property type="nucleotide sequence ID" value="NZ_FQZY01000121.1"/>
</dbReference>
<sequence>MKEKEKPIIRFYAAECMEFINYGALYENLTLEQAVDRYCKIENTSSLPGIGFVVKNDPEFLYADMNLPLYNGKEIDREYLNLIPLCRDYPLVQQAVRELEGYLPKIKEAEKERTRKWNQKIAAAKRTKKHKHMER</sequence>
<dbReference type="STRING" id="1121950.SAMN02745243_04103"/>
<evidence type="ECO:0000313" key="1">
    <source>
        <dbReference type="EMBL" id="SHK97444.1"/>
    </source>
</evidence>
<evidence type="ECO:0000313" key="2">
    <source>
        <dbReference type="Proteomes" id="UP000184301"/>
    </source>
</evidence>
<keyword evidence="2" id="KW-1185">Reference proteome</keyword>
<dbReference type="Proteomes" id="UP000184301">
    <property type="component" value="Unassembled WGS sequence"/>
</dbReference>
<reference evidence="1 2" key="1">
    <citation type="submission" date="2016-11" db="EMBL/GenBank/DDBJ databases">
        <authorList>
            <person name="Jaros S."/>
            <person name="Januszkiewicz K."/>
            <person name="Wedrychowicz H."/>
        </authorList>
    </citation>
    <scope>NUCLEOTIDE SEQUENCE [LARGE SCALE GENOMIC DNA]</scope>
    <source>
        <strain evidence="1 2">DSM 15480</strain>
    </source>
</reference>
<name>A0A1M6WUX1_9FIRM</name>
<proteinExistence type="predicted"/>
<gene>
    <name evidence="1" type="ORF">SAMN02745243_04103</name>
</gene>